<dbReference type="PANTHER" id="PTHR43762">
    <property type="entry name" value="L-GULONOLACTONE OXIDASE"/>
    <property type="match status" value="1"/>
</dbReference>
<reference evidence="2" key="1">
    <citation type="submission" date="2022-08" db="EMBL/GenBank/DDBJ databases">
        <authorList>
            <person name="Zhang D."/>
        </authorList>
    </citation>
    <scope>NUCLEOTIDE SEQUENCE</scope>
    <source>
        <strain evidence="2">XJ19-11</strain>
    </source>
</reference>
<keyword evidence="3" id="KW-1185">Reference proteome</keyword>
<dbReference type="PANTHER" id="PTHR43762:SF1">
    <property type="entry name" value="D-ARABINONO-1,4-LACTONE OXIDASE"/>
    <property type="match status" value="1"/>
</dbReference>
<evidence type="ECO:0000259" key="1">
    <source>
        <dbReference type="Pfam" id="PF01565"/>
    </source>
</evidence>
<name>A0A9X2SZZ2_9BACT</name>
<dbReference type="GO" id="GO:0050660">
    <property type="term" value="F:flavin adenine dinucleotide binding"/>
    <property type="evidence" value="ECO:0007669"/>
    <property type="project" value="InterPro"/>
</dbReference>
<dbReference type="Pfam" id="PF01565">
    <property type="entry name" value="FAD_binding_4"/>
    <property type="match status" value="1"/>
</dbReference>
<proteinExistence type="predicted"/>
<organism evidence="2 3">
    <name type="scientific">Aquiflexum gelatinilyticum</name>
    <dbReference type="NCBI Taxonomy" id="2961943"/>
    <lineage>
        <taxon>Bacteria</taxon>
        <taxon>Pseudomonadati</taxon>
        <taxon>Bacteroidota</taxon>
        <taxon>Cytophagia</taxon>
        <taxon>Cytophagales</taxon>
        <taxon>Cyclobacteriaceae</taxon>
        <taxon>Aquiflexum</taxon>
    </lineage>
</organism>
<protein>
    <submittedName>
        <fullName evidence="2">FAD-linked oxidase</fullName>
    </submittedName>
</protein>
<dbReference type="InterPro" id="IPR036318">
    <property type="entry name" value="FAD-bd_PCMH-like_sf"/>
</dbReference>
<comment type="caution">
    <text evidence="2">The sequence shown here is derived from an EMBL/GenBank/DDBJ whole genome shotgun (WGS) entry which is preliminary data.</text>
</comment>
<dbReference type="Proteomes" id="UP001142175">
    <property type="component" value="Unassembled WGS sequence"/>
</dbReference>
<gene>
    <name evidence="2" type="ORF">NU887_18715</name>
</gene>
<dbReference type="Gene3D" id="3.30.465.10">
    <property type="match status" value="1"/>
</dbReference>
<dbReference type="SUPFAM" id="SSF56176">
    <property type="entry name" value="FAD-binding/transporter-associated domain-like"/>
    <property type="match status" value="1"/>
</dbReference>
<dbReference type="AlphaFoldDB" id="A0A9X2SZZ2"/>
<dbReference type="InterPro" id="IPR016169">
    <property type="entry name" value="FAD-bd_PCMH_sub2"/>
</dbReference>
<dbReference type="RefSeq" id="WP_258424918.1">
    <property type="nucleotide sequence ID" value="NZ_JANSUY010000023.1"/>
</dbReference>
<dbReference type="GO" id="GO:0016899">
    <property type="term" value="F:oxidoreductase activity, acting on the CH-OH group of donors, oxygen as acceptor"/>
    <property type="evidence" value="ECO:0007669"/>
    <property type="project" value="InterPro"/>
</dbReference>
<feature type="domain" description="FAD linked oxidase N-terminal" evidence="1">
    <location>
        <begin position="57"/>
        <end position="190"/>
    </location>
</feature>
<dbReference type="InterPro" id="IPR010031">
    <property type="entry name" value="FAD_lactone_oxidase-like"/>
</dbReference>
<dbReference type="InterPro" id="IPR006094">
    <property type="entry name" value="Oxid_FAD_bind_N"/>
</dbReference>
<dbReference type="EMBL" id="JANSUY010000023">
    <property type="protein sequence ID" value="MCR9017074.1"/>
    <property type="molecule type" value="Genomic_DNA"/>
</dbReference>
<evidence type="ECO:0000313" key="2">
    <source>
        <dbReference type="EMBL" id="MCR9017074.1"/>
    </source>
</evidence>
<sequence length="539" mass="61320">MTYPEGVIPWKIKEFTNVHQNYTQPLDEDLSFDMVLDDPSFQSLDQFSQYKKCTANFQWIIKHALENQLNIRALGSGWSFSKVGMSEDAIINTKRLRHKFALSNENFHPDFLNAGNKPENFKFLQCGNTIIQINEYLEKQSQPSKSLMVSGGSNGQTIAGAFSTGTHGAAVFKGALPEMVVGMHVITGPDRHIYVERASRRITSDAFHMKLGAEIIIDDELFNAILVSFGSFGIIHGVLVEVEDKFLLEQKMQRVQFDNAMTEAVTKMDFSKIQHHLKYTWNDPQRHLYHFELAVNPHDFAFDDPQKGVYMRSMFKVAYREEYKRIEHATSGFTYGDDTLGLIQTVLDQVQAKVGFLNRILVPQIVNSLFGLAYSRPEDLTGTISETFTNTRFRGKVFSAAICLDVKDVVKAIQICLKINENVKLAGVLAFRFVKGNAATLAFTRFKHSVVMELDGADAAVNHQFYQAVLESLEAAAIPYTIHWGKLNRIVDKNRLNYIYGNEKIQQWKKQRSKVMTQEVQQLFNNEFMQQCGLDGYVP</sequence>
<evidence type="ECO:0000313" key="3">
    <source>
        <dbReference type="Proteomes" id="UP001142175"/>
    </source>
</evidence>
<accession>A0A9X2SZZ2</accession>